<evidence type="ECO:0000256" key="3">
    <source>
        <dbReference type="ARBA" id="ARBA00022737"/>
    </source>
</evidence>
<keyword evidence="7" id="KW-1185">Reference proteome</keyword>
<comment type="similarity">
    <text evidence="1">Belongs to the transferase hexapeptide repeat family.</text>
</comment>
<proteinExistence type="inferred from homology"/>
<evidence type="ECO:0000313" key="7">
    <source>
        <dbReference type="Proteomes" id="UP001430679"/>
    </source>
</evidence>
<reference evidence="6" key="1">
    <citation type="submission" date="2021-11" db="EMBL/GenBank/DDBJ databases">
        <title>Description of novel Flavobacterium species.</title>
        <authorList>
            <person name="Saticioglu I.B."/>
            <person name="Ay H."/>
            <person name="Altun S."/>
            <person name="Duman M."/>
        </authorList>
    </citation>
    <scope>NUCLEOTIDE SEQUENCE</scope>
    <source>
        <strain evidence="6">F-30</strain>
    </source>
</reference>
<dbReference type="Proteomes" id="UP001430679">
    <property type="component" value="Unassembled WGS sequence"/>
</dbReference>
<dbReference type="PROSITE" id="PS00101">
    <property type="entry name" value="HEXAPEP_TRANSFERASES"/>
    <property type="match status" value="1"/>
</dbReference>
<dbReference type="Pfam" id="PF00132">
    <property type="entry name" value="Hexapep"/>
    <property type="match status" value="1"/>
</dbReference>
<dbReference type="EMBL" id="JAJJMM010000001">
    <property type="protein sequence ID" value="MCC9061755.1"/>
    <property type="molecule type" value="Genomic_DNA"/>
</dbReference>
<feature type="domain" description="PglD N-terminal" evidence="5">
    <location>
        <begin position="11"/>
        <end position="86"/>
    </location>
</feature>
<dbReference type="RefSeq" id="WP_230033078.1">
    <property type="nucleotide sequence ID" value="NZ_JAJJMM010000001.1"/>
</dbReference>
<evidence type="ECO:0000259" key="5">
    <source>
        <dbReference type="Pfam" id="PF17836"/>
    </source>
</evidence>
<dbReference type="Gene3D" id="2.160.10.10">
    <property type="entry name" value="Hexapeptide repeat proteins"/>
    <property type="match status" value="1"/>
</dbReference>
<comment type="caution">
    <text evidence="6">The sequence shown here is derived from an EMBL/GenBank/DDBJ whole genome shotgun (WGS) entry which is preliminary data.</text>
</comment>
<dbReference type="CDD" id="cd03360">
    <property type="entry name" value="LbH_AT_putative"/>
    <property type="match status" value="1"/>
</dbReference>
<dbReference type="SUPFAM" id="SSF51161">
    <property type="entry name" value="Trimeric LpxA-like enzymes"/>
    <property type="match status" value="1"/>
</dbReference>
<evidence type="ECO:0000256" key="4">
    <source>
        <dbReference type="ARBA" id="ARBA00023315"/>
    </source>
</evidence>
<evidence type="ECO:0000313" key="6">
    <source>
        <dbReference type="EMBL" id="MCC9061755.1"/>
    </source>
</evidence>
<keyword evidence="2" id="KW-0808">Transferase</keyword>
<evidence type="ECO:0000256" key="2">
    <source>
        <dbReference type="ARBA" id="ARBA00022679"/>
    </source>
</evidence>
<dbReference type="Pfam" id="PF17836">
    <property type="entry name" value="PglD_N"/>
    <property type="match status" value="1"/>
</dbReference>
<dbReference type="InterPro" id="IPR011004">
    <property type="entry name" value="Trimer_LpxA-like_sf"/>
</dbReference>
<evidence type="ECO:0000256" key="1">
    <source>
        <dbReference type="ARBA" id="ARBA00007274"/>
    </source>
</evidence>
<dbReference type="PANTHER" id="PTHR43300">
    <property type="entry name" value="ACETYLTRANSFERASE"/>
    <property type="match status" value="1"/>
</dbReference>
<gene>
    <name evidence="6" type="ORF">LNP81_01970</name>
</gene>
<dbReference type="InterPro" id="IPR018357">
    <property type="entry name" value="Hexapep_transf_CS"/>
</dbReference>
<accession>A0ABS8M8D1</accession>
<dbReference type="InterPro" id="IPR001451">
    <property type="entry name" value="Hexapep"/>
</dbReference>
<keyword evidence="3" id="KW-0677">Repeat</keyword>
<dbReference type="NCBIfam" id="TIGR03570">
    <property type="entry name" value="NeuD_NnaD"/>
    <property type="match status" value="1"/>
</dbReference>
<protein>
    <submittedName>
        <fullName evidence="6">Acetyltransferase</fullName>
    </submittedName>
</protein>
<dbReference type="InterPro" id="IPR050179">
    <property type="entry name" value="Trans_hexapeptide_repeat"/>
</dbReference>
<dbReference type="InterPro" id="IPR020019">
    <property type="entry name" value="AcTrfase_PglD-like"/>
</dbReference>
<dbReference type="InterPro" id="IPR041561">
    <property type="entry name" value="PglD_N"/>
</dbReference>
<dbReference type="Gene3D" id="3.40.50.20">
    <property type="match status" value="1"/>
</dbReference>
<dbReference type="PANTHER" id="PTHR43300:SF7">
    <property type="entry name" value="UDP-N-ACETYLBACILLOSAMINE N-ACETYLTRANSFERASE"/>
    <property type="match status" value="1"/>
</dbReference>
<sequence length="213" mass="22741">MSIYQAVSDKKIILIGYSGHAYVVAETILENGYELIGYSEKEESASNPYNLSYLGFENEESFVGWRSYVSFAIGIGNNKIRQNVASLIEAKGKTTQTIIHKTSNLSKYASIDSGTFINKNVVVNAFASIGKNVILNTGCIIEHECVLYDAVHIAPGAVLAGNVTVGERTFVGANSVIKQGIVIGKDVIIGAGSVIINDVPDGKKVVGNPGRII</sequence>
<organism evidence="6 7">
    <name type="scientific">Flavobacterium piscisymbiosum</name>
    <dbReference type="NCBI Taxonomy" id="2893753"/>
    <lineage>
        <taxon>Bacteria</taxon>
        <taxon>Pseudomonadati</taxon>
        <taxon>Bacteroidota</taxon>
        <taxon>Flavobacteriia</taxon>
        <taxon>Flavobacteriales</taxon>
        <taxon>Flavobacteriaceae</taxon>
        <taxon>Flavobacterium</taxon>
    </lineage>
</organism>
<name>A0ABS8M8D1_9FLAO</name>
<keyword evidence="4" id="KW-0012">Acyltransferase</keyword>